<evidence type="ECO:0000259" key="11">
    <source>
        <dbReference type="SMART" id="SM01350"/>
    </source>
</evidence>
<feature type="binding site" evidence="8">
    <location>
        <position position="449"/>
    </location>
    <ligand>
        <name>substrate</name>
        <note>ligand shared between dimeric partners</note>
    </ligand>
</feature>
<dbReference type="InterPro" id="IPR006113">
    <property type="entry name" value="6PGDH_Gnd/GntZ"/>
</dbReference>
<name>A0A7S4ALC6_9STRA</name>
<keyword evidence="4 10" id="KW-0311">Gluconate utilization</keyword>
<feature type="binding site" description="in other chain" evidence="8">
    <location>
        <position position="104"/>
    </location>
    <ligand>
        <name>substrate</name>
        <note>ligand shared between dimeric partners</note>
    </ligand>
</feature>
<dbReference type="UniPathway" id="UPA00115">
    <property type="reaction ID" value="UER00410"/>
</dbReference>
<dbReference type="NCBIfam" id="TIGR00873">
    <property type="entry name" value="gnd"/>
    <property type="match status" value="1"/>
</dbReference>
<dbReference type="Gene3D" id="1.10.1040.10">
    <property type="entry name" value="N-(1-d-carboxylethyl)-l-norvaline Dehydrogenase, domain 2"/>
    <property type="match status" value="1"/>
</dbReference>
<comment type="function">
    <text evidence="6">Catalyzes the oxidative decarboxylation of 6-phosphogluconate to ribulose 5-phosphate and CO(2), with concomitant reduction of NADP to NADPH.</text>
</comment>
<evidence type="ECO:0000256" key="8">
    <source>
        <dbReference type="PIRSR" id="PIRSR000109-2"/>
    </source>
</evidence>
<dbReference type="Gene3D" id="3.40.50.720">
    <property type="entry name" value="NAD(P)-binding Rossmann-like Domain"/>
    <property type="match status" value="1"/>
</dbReference>
<dbReference type="FunFam" id="1.20.5.320:FF:000001">
    <property type="entry name" value="6-phosphogluconate dehydrogenase, decarboxylating"/>
    <property type="match status" value="1"/>
</dbReference>
<feature type="binding site" evidence="9">
    <location>
        <position position="104"/>
    </location>
    <ligand>
        <name>NADP(+)</name>
        <dbReference type="ChEBI" id="CHEBI:58349"/>
    </ligand>
</feature>
<dbReference type="GO" id="GO:0004616">
    <property type="term" value="F:phosphogluconate dehydrogenase (decarboxylating) activity"/>
    <property type="evidence" value="ECO:0007669"/>
    <property type="project" value="UniProtKB-EC"/>
</dbReference>
<feature type="binding site" description="in other chain" evidence="8">
    <location>
        <position position="192"/>
    </location>
    <ligand>
        <name>substrate</name>
        <note>ligand shared between dimeric partners</note>
    </ligand>
</feature>
<feature type="binding site" description="in other chain" evidence="8">
    <location>
        <begin position="130"/>
        <end position="132"/>
    </location>
    <ligand>
        <name>substrate</name>
        <note>ligand shared between dimeric partners</note>
    </ligand>
</feature>
<evidence type="ECO:0000313" key="12">
    <source>
        <dbReference type="EMBL" id="CAE0719769.1"/>
    </source>
</evidence>
<dbReference type="Pfam" id="PF03446">
    <property type="entry name" value="NAD_binding_2"/>
    <property type="match status" value="1"/>
</dbReference>
<dbReference type="PRINTS" id="PR00076">
    <property type="entry name" value="6PGDHDRGNASE"/>
</dbReference>
<dbReference type="InterPro" id="IPR008927">
    <property type="entry name" value="6-PGluconate_DH-like_C_sf"/>
</dbReference>
<dbReference type="InterPro" id="IPR036291">
    <property type="entry name" value="NAD(P)-bd_dom_sf"/>
</dbReference>
<feature type="domain" description="6-phosphogluconate dehydrogenase C-terminal" evidence="11">
    <location>
        <begin position="180"/>
        <end position="471"/>
    </location>
</feature>
<comment type="similarity">
    <text evidence="2 6 10">Belongs to the 6-phosphogluconate dehydrogenase family.</text>
</comment>
<comment type="pathway">
    <text evidence="1 6 10">Carbohydrate degradation; pentose phosphate pathway; D-ribulose 5-phosphate from D-glucose 6-phosphate (oxidative stage): step 3/3.</text>
</comment>
<dbReference type="InterPro" id="IPR006114">
    <property type="entry name" value="6PGDH_C"/>
</dbReference>
<evidence type="ECO:0000256" key="4">
    <source>
        <dbReference type="ARBA" id="ARBA00023064"/>
    </source>
</evidence>
<feature type="binding site" evidence="9">
    <location>
        <begin position="9"/>
        <end position="14"/>
    </location>
    <ligand>
        <name>NADP(+)</name>
        <dbReference type="ChEBI" id="CHEBI:58349"/>
    </ligand>
</feature>
<dbReference type="PIRSF" id="PIRSF000109">
    <property type="entry name" value="6PGD"/>
    <property type="match status" value="1"/>
</dbReference>
<evidence type="ECO:0000256" key="7">
    <source>
        <dbReference type="PIRSR" id="PIRSR000109-1"/>
    </source>
</evidence>
<dbReference type="GO" id="GO:0019521">
    <property type="term" value="P:D-gluconate metabolic process"/>
    <property type="evidence" value="ECO:0007669"/>
    <property type="project" value="UniProtKB-KW"/>
</dbReference>
<evidence type="ECO:0000256" key="5">
    <source>
        <dbReference type="ARBA" id="ARBA00023126"/>
    </source>
</evidence>
<protein>
    <recommendedName>
        <fullName evidence="6 10">6-phosphogluconate dehydrogenase, decarboxylating</fullName>
        <ecNumber evidence="6 10">1.1.1.44</ecNumber>
    </recommendedName>
</protein>
<evidence type="ECO:0000256" key="6">
    <source>
        <dbReference type="PIRNR" id="PIRNR000109"/>
    </source>
</evidence>
<dbReference type="Pfam" id="PF00393">
    <property type="entry name" value="6PGD"/>
    <property type="match status" value="1"/>
</dbReference>
<keyword evidence="3 6" id="KW-0560">Oxidoreductase</keyword>
<dbReference type="FunFam" id="3.40.50.720:FF:000007">
    <property type="entry name" value="6-phosphogluconate dehydrogenase, decarboxylating"/>
    <property type="match status" value="1"/>
</dbReference>
<keyword evidence="6 10" id="KW-0521">NADP</keyword>
<feature type="active site" description="Proton donor" evidence="7">
    <location>
        <position position="191"/>
    </location>
</feature>
<dbReference type="EMBL" id="HBIX01017349">
    <property type="protein sequence ID" value="CAE0719769.1"/>
    <property type="molecule type" value="Transcribed_RNA"/>
</dbReference>
<proteinExistence type="inferred from homology"/>
<dbReference type="FunFam" id="1.10.1040.10:FF:000002">
    <property type="entry name" value="6-phosphogluconate dehydrogenase, decarboxylating"/>
    <property type="match status" value="1"/>
</dbReference>
<evidence type="ECO:0000256" key="10">
    <source>
        <dbReference type="RuleBase" id="RU000485"/>
    </source>
</evidence>
<dbReference type="GO" id="GO:0006098">
    <property type="term" value="P:pentose-phosphate shunt"/>
    <property type="evidence" value="ECO:0007669"/>
    <property type="project" value="UniProtKB-UniPathway"/>
</dbReference>
<dbReference type="InterPro" id="IPR013328">
    <property type="entry name" value="6PGD_dom2"/>
</dbReference>
<feature type="binding site" evidence="8">
    <location>
        <position position="455"/>
    </location>
    <ligand>
        <name>substrate</name>
        <note>ligand shared between dimeric partners</note>
    </ligand>
</feature>
<keyword evidence="5 6" id="KW-0570">Pentose shunt</keyword>
<evidence type="ECO:0000256" key="3">
    <source>
        <dbReference type="ARBA" id="ARBA00023002"/>
    </source>
</evidence>
<feature type="binding site" evidence="9">
    <location>
        <begin position="76"/>
        <end position="78"/>
    </location>
    <ligand>
        <name>NADP(+)</name>
        <dbReference type="ChEBI" id="CHEBI:58349"/>
    </ligand>
</feature>
<reference evidence="12" key="1">
    <citation type="submission" date="2021-01" db="EMBL/GenBank/DDBJ databases">
        <authorList>
            <person name="Corre E."/>
            <person name="Pelletier E."/>
            <person name="Niang G."/>
            <person name="Scheremetjew M."/>
            <person name="Finn R."/>
            <person name="Kale V."/>
            <person name="Holt S."/>
            <person name="Cochrane G."/>
            <person name="Meng A."/>
            <person name="Brown T."/>
            <person name="Cohen L."/>
        </authorList>
    </citation>
    <scope>NUCLEOTIDE SEQUENCE</scope>
    <source>
        <strain evidence="12">10249 10 AB</strain>
    </source>
</reference>
<feature type="binding site" description="in other chain" evidence="8">
    <location>
        <position position="263"/>
    </location>
    <ligand>
        <name>substrate</name>
        <note>ligand shared between dimeric partners</note>
    </ligand>
</feature>
<comment type="catalytic activity">
    <reaction evidence="6 10">
        <text>6-phospho-D-gluconate + NADP(+) = D-ribulose 5-phosphate + CO2 + NADPH</text>
        <dbReference type="Rhea" id="RHEA:10116"/>
        <dbReference type="ChEBI" id="CHEBI:16526"/>
        <dbReference type="ChEBI" id="CHEBI:57783"/>
        <dbReference type="ChEBI" id="CHEBI:58121"/>
        <dbReference type="ChEBI" id="CHEBI:58349"/>
        <dbReference type="ChEBI" id="CHEBI:58759"/>
        <dbReference type="EC" id="1.1.1.44"/>
    </reaction>
</comment>
<feature type="binding site" evidence="9">
    <location>
        <begin position="32"/>
        <end position="34"/>
    </location>
    <ligand>
        <name>NADP(+)</name>
        <dbReference type="ChEBI" id="CHEBI:58349"/>
    </ligand>
</feature>
<dbReference type="GO" id="GO:0050661">
    <property type="term" value="F:NADP binding"/>
    <property type="evidence" value="ECO:0007669"/>
    <property type="project" value="InterPro"/>
</dbReference>
<dbReference type="InterPro" id="IPR006183">
    <property type="entry name" value="Pgluconate_DH"/>
</dbReference>
<accession>A0A7S4ALC6</accession>
<dbReference type="EC" id="1.1.1.44" evidence="6 10"/>
<dbReference type="SUPFAM" id="SSF48179">
    <property type="entry name" value="6-phosphogluconate dehydrogenase C-terminal domain-like"/>
    <property type="match status" value="1"/>
</dbReference>
<gene>
    <name evidence="12" type="ORF">PAUS00366_LOCUS12523</name>
</gene>
<evidence type="ECO:0000256" key="2">
    <source>
        <dbReference type="ARBA" id="ARBA00008419"/>
    </source>
</evidence>
<comment type="subunit">
    <text evidence="6">Homodimer.</text>
</comment>
<dbReference type="SMART" id="SM01350">
    <property type="entry name" value="6PGD"/>
    <property type="match status" value="1"/>
</dbReference>
<dbReference type="SUPFAM" id="SSF51735">
    <property type="entry name" value="NAD(P)-binding Rossmann-fold domains"/>
    <property type="match status" value="1"/>
</dbReference>
<dbReference type="Gene3D" id="1.20.5.320">
    <property type="entry name" value="6-Phosphogluconate Dehydrogenase, domain 3"/>
    <property type="match status" value="1"/>
</dbReference>
<feature type="binding site" description="in other chain" evidence="8">
    <location>
        <position position="290"/>
    </location>
    <ligand>
        <name>substrate</name>
        <note>ligand shared between dimeric partners</note>
    </ligand>
</feature>
<evidence type="ECO:0000256" key="1">
    <source>
        <dbReference type="ARBA" id="ARBA00004874"/>
    </source>
</evidence>
<dbReference type="NCBIfam" id="NF006765">
    <property type="entry name" value="PRK09287.1"/>
    <property type="match status" value="1"/>
</dbReference>
<dbReference type="AlphaFoldDB" id="A0A7S4ALC6"/>
<feature type="binding site" description="in other chain" evidence="8">
    <location>
        <begin position="187"/>
        <end position="188"/>
    </location>
    <ligand>
        <name>substrate</name>
        <note>ligand shared between dimeric partners</note>
    </ligand>
</feature>
<dbReference type="InterPro" id="IPR006115">
    <property type="entry name" value="6PGDH_NADP-bd"/>
</dbReference>
<organism evidence="12">
    <name type="scientific">Pseudo-nitzschia australis</name>
    <dbReference type="NCBI Taxonomy" id="44445"/>
    <lineage>
        <taxon>Eukaryota</taxon>
        <taxon>Sar</taxon>
        <taxon>Stramenopiles</taxon>
        <taxon>Ochrophyta</taxon>
        <taxon>Bacillariophyta</taxon>
        <taxon>Bacillariophyceae</taxon>
        <taxon>Bacillariophycidae</taxon>
        <taxon>Bacillariales</taxon>
        <taxon>Bacillariaceae</taxon>
        <taxon>Pseudo-nitzschia</taxon>
    </lineage>
</organism>
<dbReference type="PANTHER" id="PTHR11811">
    <property type="entry name" value="6-PHOSPHOGLUCONATE DEHYDROGENASE"/>
    <property type="match status" value="1"/>
</dbReference>
<evidence type="ECO:0000256" key="9">
    <source>
        <dbReference type="PIRSR" id="PIRSR000109-3"/>
    </source>
</evidence>
<feature type="active site" description="Proton acceptor" evidence="7">
    <location>
        <position position="184"/>
    </location>
</feature>
<sequence length="488" mass="52757">MSCDIGLYGLAIMGQNFALNMAEHGFKVSVCNRSPSKVDTTVARAKVEGNLPLEGHKDIKEFVSSLSVPRKIVILVMAGKPVDSTIALLSEHMEEGDIIIDGGNEWFPNSVRRAEELKPKGIHFIGMGISGGEEGARKGPSLMPGGPKEAYDLIEPIVMKCAAQVDGIPCAGYCGPIGAGNYVKMVHNGIEYGDMQLIGECYDILKHVVGMNNDEMSKLFTEWNQTELDSYLIEITSIILGKKDDQGEEGHVVDYVLDKTGMKGTGRWTVQQAAEQSVAAPTIAAALDARYISGRKDERVAASKILEGPSFNEISVDKAQILEDLQAALYCSKIASYAQGLALIKAASDNNGWGVDLGLCASMWRGGCIIRAKLLKGIAEAVGRDGNLANLMVDPGFAAELNSRQMAWRRVVTLGIANGIAVPSTAASLSYYDQYRRARLPANLIQSQRDFFGGHTYERVDKPGVFHTLWDDSHKDIGDLDGRTAGEV</sequence>